<dbReference type="Gene3D" id="2.30.29.30">
    <property type="entry name" value="Pleckstrin-homology domain (PH domain)/Phosphotyrosine-binding domain (PTB)"/>
    <property type="match status" value="1"/>
</dbReference>
<name>A0AAW2Z5Q2_9EUKA</name>
<evidence type="ECO:0000256" key="2">
    <source>
        <dbReference type="ARBA" id="ARBA00022737"/>
    </source>
</evidence>
<evidence type="ECO:0000256" key="1">
    <source>
        <dbReference type="ARBA" id="ARBA00022574"/>
    </source>
</evidence>
<protein>
    <submittedName>
        <fullName evidence="6">Uncharacterized protein</fullName>
    </submittedName>
</protein>
<accession>A0AAW2Z5Q2</accession>
<dbReference type="InterPro" id="IPR036372">
    <property type="entry name" value="BEACH_dom_sf"/>
</dbReference>
<dbReference type="SMART" id="SM01026">
    <property type="entry name" value="Beach"/>
    <property type="match status" value="1"/>
</dbReference>
<gene>
    <name evidence="6" type="ORF">AKO1_011616</name>
</gene>
<dbReference type="InterPro" id="IPR051944">
    <property type="entry name" value="BEACH_domain_protein"/>
</dbReference>
<dbReference type="Pfam" id="PF00400">
    <property type="entry name" value="WD40"/>
    <property type="match status" value="2"/>
</dbReference>
<dbReference type="InterPro" id="IPR019775">
    <property type="entry name" value="WD40_repeat_CS"/>
</dbReference>
<dbReference type="InterPro" id="IPR023362">
    <property type="entry name" value="PH-BEACH_dom"/>
</dbReference>
<evidence type="ECO:0000259" key="5">
    <source>
        <dbReference type="PROSITE" id="PS51783"/>
    </source>
</evidence>
<evidence type="ECO:0000313" key="6">
    <source>
        <dbReference type="EMBL" id="KAL0484572.1"/>
    </source>
</evidence>
<dbReference type="CDD" id="cd01201">
    <property type="entry name" value="PH_BEACH"/>
    <property type="match status" value="1"/>
</dbReference>
<dbReference type="InterPro" id="IPR036322">
    <property type="entry name" value="WD40_repeat_dom_sf"/>
</dbReference>
<reference evidence="6 7" key="1">
    <citation type="submission" date="2024-03" db="EMBL/GenBank/DDBJ databases">
        <title>The Acrasis kona genome and developmental transcriptomes reveal deep origins of eukaryotic multicellular pathways.</title>
        <authorList>
            <person name="Sheikh S."/>
            <person name="Fu C.-J."/>
            <person name="Brown M.W."/>
            <person name="Baldauf S.L."/>
        </authorList>
    </citation>
    <scope>NUCLEOTIDE SEQUENCE [LARGE SCALE GENOMIC DNA]</scope>
    <source>
        <strain evidence="6 7">ATCC MYA-3509</strain>
    </source>
</reference>
<dbReference type="PROSITE" id="PS50082">
    <property type="entry name" value="WD_REPEATS_2"/>
    <property type="match status" value="1"/>
</dbReference>
<organism evidence="6 7">
    <name type="scientific">Acrasis kona</name>
    <dbReference type="NCBI Taxonomy" id="1008807"/>
    <lineage>
        <taxon>Eukaryota</taxon>
        <taxon>Discoba</taxon>
        <taxon>Heterolobosea</taxon>
        <taxon>Tetramitia</taxon>
        <taxon>Eutetramitia</taxon>
        <taxon>Acrasidae</taxon>
        <taxon>Acrasis</taxon>
    </lineage>
</organism>
<dbReference type="SUPFAM" id="SSF50978">
    <property type="entry name" value="WD40 repeat-like"/>
    <property type="match status" value="1"/>
</dbReference>
<dbReference type="InterPro" id="IPR015943">
    <property type="entry name" value="WD40/YVTN_repeat-like_dom_sf"/>
</dbReference>
<dbReference type="InterPro" id="IPR001680">
    <property type="entry name" value="WD40_rpt"/>
</dbReference>
<dbReference type="PANTHER" id="PTHR46108">
    <property type="entry name" value="BLUE CHEESE"/>
    <property type="match status" value="1"/>
</dbReference>
<dbReference type="Gene3D" id="1.10.1540.10">
    <property type="entry name" value="BEACH domain"/>
    <property type="match status" value="1"/>
</dbReference>
<dbReference type="Gene3D" id="2.130.10.10">
    <property type="entry name" value="YVTN repeat-like/Quinoprotein amine dehydrogenase"/>
    <property type="match status" value="2"/>
</dbReference>
<dbReference type="Proteomes" id="UP001431209">
    <property type="component" value="Unassembled WGS sequence"/>
</dbReference>
<proteinExistence type="predicted"/>
<feature type="domain" description="BEACH-type PH" evidence="5">
    <location>
        <begin position="354"/>
        <end position="481"/>
    </location>
</feature>
<dbReference type="PROSITE" id="PS51783">
    <property type="entry name" value="PH_BEACH"/>
    <property type="match status" value="1"/>
</dbReference>
<dbReference type="Pfam" id="PF02138">
    <property type="entry name" value="Beach"/>
    <property type="match status" value="1"/>
</dbReference>
<dbReference type="PANTHER" id="PTHR46108:SF4">
    <property type="entry name" value="BLUE CHEESE"/>
    <property type="match status" value="1"/>
</dbReference>
<dbReference type="SUPFAM" id="SSF50729">
    <property type="entry name" value="PH domain-like"/>
    <property type="match status" value="1"/>
</dbReference>
<feature type="domain" description="BEACH" evidence="4">
    <location>
        <begin position="500"/>
        <end position="792"/>
    </location>
</feature>
<dbReference type="PROSITE" id="PS50197">
    <property type="entry name" value="BEACH"/>
    <property type="match status" value="1"/>
</dbReference>
<dbReference type="Pfam" id="PF14844">
    <property type="entry name" value="PH_BEACH"/>
    <property type="match status" value="1"/>
</dbReference>
<dbReference type="AlphaFoldDB" id="A0AAW2Z5Q2"/>
<keyword evidence="1 3" id="KW-0853">WD repeat</keyword>
<dbReference type="FunFam" id="1.10.1540.10:FF:000002">
    <property type="entry name" value="WD repeat and FYVE domain containing 3"/>
    <property type="match status" value="1"/>
</dbReference>
<dbReference type="SMART" id="SM00320">
    <property type="entry name" value="WD40"/>
    <property type="match status" value="5"/>
</dbReference>
<keyword evidence="2" id="KW-0677">Repeat</keyword>
<comment type="caution">
    <text evidence="6">The sequence shown here is derived from an EMBL/GenBank/DDBJ whole genome shotgun (WGS) entry which is preliminary data.</text>
</comment>
<evidence type="ECO:0000313" key="7">
    <source>
        <dbReference type="Proteomes" id="UP001431209"/>
    </source>
</evidence>
<evidence type="ECO:0000259" key="4">
    <source>
        <dbReference type="PROSITE" id="PS50197"/>
    </source>
</evidence>
<dbReference type="CDD" id="cd06071">
    <property type="entry name" value="Beach"/>
    <property type="match status" value="1"/>
</dbReference>
<evidence type="ECO:0000256" key="3">
    <source>
        <dbReference type="PROSITE-ProRule" id="PRU00221"/>
    </source>
</evidence>
<sequence length="1271" mass="143732">MVASRNPCFQQALTFKSIVNADSDLPNQPLTVDLSLGFNHLIEGDYAPFMAWFAEQQDTLDIYFKRDLDRTYTNWIDNEARNAKNVTTQFSNVQSNQSTIRNRSSSGAVLRRVKKNNDHYLSLAKDCNQDYLQIRERQEKKIQARREFDFIKNENSTNQWKKMRDELYQESSIWFDESKPPFVESPLWRLDYTEGPYRMRRKIIPVGQDENLLLKSKPHLVNRPTPTTATTAAAALVDEVASEVVNNETMEENHYILDQFKKMASLQSSKLDNDVNEESEKISSSPSITIPIKPIIVKTPTVMTSANEELSINTATTDVDQVTESDFEEADDHYDQDLDLDIDDAEFKIRKLLDSNDVILEMHNCLRVTGLDGHRGLFVLCKDNLYVIDNMNVTKDDKIVQVNQEFQDAISPLLTTQLGISKQSDAVIKLPLTELREVHKRRYLLQWTAIEFFCVDGRNMLIVVEKSEMFKIHDKVVSRATQVINENVNLSEKSSGITGYRINQVPNLKQITTAWQKGEMSNFEYLMYLNTLAGRSFNDLTQYPVFPWILKDYTSEVLDLNNPNSYRDLSKPMGALTEARSQLFKERFDMWCDPSIPKFHYGTHYSSAGIVLYYLMRLEPFTSQNMELQGGKFDHADRMFFSLHDTWVSAATEYTMSDVKELIPEFFYLPEFLTNTNHVNFGNKQGGTGVNHLILPPWARDDPYEFIRLHRMALESDHVSEHLHEWIDLIFGYKQQGPDAIAAMNVYYYLTYEGAIDIDGIDDDMQKQATISQISNFGQTPHQLFTKAHPKRHCEEISLVSTKLLATQNSLNQLAGEMNASFGTFIKKPILNNLIGNGIVGGTGGSGGSSLNETSVLDPVAILLEDFDGPTPSFTPSSPQTPTTDSTHPIEVAQVRSYQITDKLAIYNNPQDVVHHLCTDHDVLFQSTHDEETLSSTSSSLSINDNNLRKLSNSTEMGRITSRITSNKVIVMSPHCLLVHPKGTKYISYQHSDSSIRVCNFKEDAKKALAVYENLHTSRITCADLTWNGDMLLLGGHDGVISAYKIRKLVASKRRTSHKKGDEDLKLVARFCRHASSLTCIAASTNHGVVVSGDKDGVCIIWDLNRMSYLRQLKQVQQAEKHAVSCIAINHDSGELVVCSGSMVYAFTINGTLLATVDTLKVSGRSPIVSVCITQAPCYSSENVVITGHQDGTIKFFKFEYGTQVEDAQPQENLHNKISGLVSLKLCASKHQHKAAVTALYVSTDDRRLYSGDENGIVYCWYVPMAKENLE</sequence>
<keyword evidence="7" id="KW-1185">Reference proteome</keyword>
<dbReference type="SUPFAM" id="SSF81837">
    <property type="entry name" value="BEACH domain"/>
    <property type="match status" value="1"/>
</dbReference>
<dbReference type="InterPro" id="IPR000409">
    <property type="entry name" value="BEACH_dom"/>
</dbReference>
<dbReference type="InterPro" id="IPR011993">
    <property type="entry name" value="PH-like_dom_sf"/>
</dbReference>
<dbReference type="PROSITE" id="PS00678">
    <property type="entry name" value="WD_REPEATS_1"/>
    <property type="match status" value="1"/>
</dbReference>
<dbReference type="EMBL" id="JAOPGA020001054">
    <property type="protein sequence ID" value="KAL0484572.1"/>
    <property type="molecule type" value="Genomic_DNA"/>
</dbReference>
<feature type="repeat" description="WD" evidence="3">
    <location>
        <begin position="1071"/>
        <end position="1112"/>
    </location>
</feature>